<keyword evidence="2" id="KW-0472">Membrane</keyword>
<feature type="compositionally biased region" description="Basic and acidic residues" evidence="1">
    <location>
        <begin position="447"/>
        <end position="457"/>
    </location>
</feature>
<keyword evidence="4" id="KW-1185">Reference proteome</keyword>
<dbReference type="Gene3D" id="3.40.50.300">
    <property type="entry name" value="P-loop containing nucleotide triphosphate hydrolases"/>
    <property type="match status" value="1"/>
</dbReference>
<dbReference type="InterPro" id="IPR027417">
    <property type="entry name" value="P-loop_NTPase"/>
</dbReference>
<proteinExistence type="predicted"/>
<feature type="transmembrane region" description="Helical" evidence="2">
    <location>
        <begin position="12"/>
        <end position="35"/>
    </location>
</feature>
<dbReference type="AlphaFoldDB" id="W7TVE2"/>
<keyword evidence="2" id="KW-0812">Transmembrane</keyword>
<feature type="region of interest" description="Disordered" evidence="1">
    <location>
        <begin position="424"/>
        <end position="457"/>
    </location>
</feature>
<comment type="caution">
    <text evidence="3">The sequence shown here is derived from an EMBL/GenBank/DDBJ whole genome shotgun (WGS) entry which is preliminary data.</text>
</comment>
<dbReference type="EMBL" id="AZIL01000052">
    <property type="protein sequence ID" value="EWM30112.1"/>
    <property type="molecule type" value="Genomic_DNA"/>
</dbReference>
<sequence>MTSHIPRAFPRFRRALTIMTALAVGFGVLLTNMYAPKKAATTEMSARGLHSQTAKTRLRIGDVTALAKAPFAHWAKADASGASWASTDTQDITRKRKNVEVEKMEAKEPLVGGSLWRALEAELRGRPDFEALTSTKSVCPFRRQAEMAQTQACFRARKGSAFLLHMRKAGGTTLRNYLSALVENDREQLVYVAEGRTFNVSCFHDQGEMMILTSLRQPLARILSSYWYEGRYDYKPAPLVPGTDPALAAAIYDETKAKAAVPLSFQDWVRYVRQMDYVRWTRASARGVWYSVDNYYVQTLTNRYRHNTYAEVGKHDYELARRILASFDVVMITEWMGWANQTAYVQESLGEKGKDPSRGMNQRNKLIRLRDDTEIDREMFASVWRANTWDLLLYEFAKNLVTDRLAAFEKEKLQVGAQERSKEALSAANRSSQEGERKELVCQASRNDPRWRRDGRQDYYKPNPDSYLYVMPQCMDPQMHVEMLKTDLR</sequence>
<accession>W7TVE2</accession>
<dbReference type="OrthoDB" id="204822at2759"/>
<evidence type="ECO:0000313" key="4">
    <source>
        <dbReference type="Proteomes" id="UP000019335"/>
    </source>
</evidence>
<evidence type="ECO:0000313" key="3">
    <source>
        <dbReference type="EMBL" id="EWM30112.1"/>
    </source>
</evidence>
<reference evidence="3 4" key="1">
    <citation type="journal article" date="2014" name="Mol. Plant">
        <title>Chromosome Scale Genome Assembly and Transcriptome Profiling of Nannochloropsis gaditana in Nitrogen Depletion.</title>
        <authorList>
            <person name="Corteggiani Carpinelli E."/>
            <person name="Telatin A."/>
            <person name="Vitulo N."/>
            <person name="Forcato C."/>
            <person name="D'Angelo M."/>
            <person name="Schiavon R."/>
            <person name="Vezzi A."/>
            <person name="Giacometti G.M."/>
            <person name="Morosinotto T."/>
            <person name="Valle G."/>
        </authorList>
    </citation>
    <scope>NUCLEOTIDE SEQUENCE [LARGE SCALE GENOMIC DNA]</scope>
    <source>
        <strain evidence="3 4">B-31</strain>
    </source>
</reference>
<dbReference type="Proteomes" id="UP000019335">
    <property type="component" value="Chromosome 1"/>
</dbReference>
<protein>
    <submittedName>
        <fullName evidence="3">Uncharacterized protein</fullName>
    </submittedName>
</protein>
<keyword evidence="2" id="KW-1133">Transmembrane helix</keyword>
<evidence type="ECO:0000256" key="2">
    <source>
        <dbReference type="SAM" id="Phobius"/>
    </source>
</evidence>
<name>W7TVE2_9STRA</name>
<organism evidence="3 4">
    <name type="scientific">Nannochloropsis gaditana</name>
    <dbReference type="NCBI Taxonomy" id="72520"/>
    <lineage>
        <taxon>Eukaryota</taxon>
        <taxon>Sar</taxon>
        <taxon>Stramenopiles</taxon>
        <taxon>Ochrophyta</taxon>
        <taxon>Eustigmatophyceae</taxon>
        <taxon>Eustigmatales</taxon>
        <taxon>Monodopsidaceae</taxon>
        <taxon>Nannochloropsis</taxon>
    </lineage>
</organism>
<evidence type="ECO:0000256" key="1">
    <source>
        <dbReference type="SAM" id="MobiDB-lite"/>
    </source>
</evidence>
<gene>
    <name evidence="3" type="ORF">Naga_100310g2</name>
</gene>